<evidence type="ECO:0000256" key="1">
    <source>
        <dbReference type="ARBA" id="ARBA00023015"/>
    </source>
</evidence>
<evidence type="ECO:0000259" key="4">
    <source>
        <dbReference type="PROSITE" id="PS01124"/>
    </source>
</evidence>
<dbReference type="Pfam" id="PF12833">
    <property type="entry name" value="HTH_18"/>
    <property type="match status" value="1"/>
</dbReference>
<dbReference type="InterPro" id="IPR020449">
    <property type="entry name" value="Tscrpt_reg_AraC-type_HTH"/>
</dbReference>
<dbReference type="InterPro" id="IPR018060">
    <property type="entry name" value="HTH_AraC"/>
</dbReference>
<dbReference type="PANTHER" id="PTHR46796">
    <property type="entry name" value="HTH-TYPE TRANSCRIPTIONAL ACTIVATOR RHAS-RELATED"/>
    <property type="match status" value="1"/>
</dbReference>
<keyword evidence="2" id="KW-0238">DNA-binding</keyword>
<dbReference type="InterPro" id="IPR035418">
    <property type="entry name" value="AraC-bd_2"/>
</dbReference>
<dbReference type="AlphaFoldDB" id="A0A7Y4H299"/>
<dbReference type="PANTHER" id="PTHR46796:SF6">
    <property type="entry name" value="ARAC SUBFAMILY"/>
    <property type="match status" value="1"/>
</dbReference>
<keyword evidence="1" id="KW-0805">Transcription regulation</keyword>
<comment type="caution">
    <text evidence="5">The sequence shown here is derived from an EMBL/GenBank/DDBJ whole genome shotgun (WGS) entry which is preliminary data.</text>
</comment>
<dbReference type="Gene3D" id="1.10.10.60">
    <property type="entry name" value="Homeodomain-like"/>
    <property type="match status" value="1"/>
</dbReference>
<accession>A0A7Y4H299</accession>
<dbReference type="Pfam" id="PF14525">
    <property type="entry name" value="AraC_binding_2"/>
    <property type="match status" value="1"/>
</dbReference>
<dbReference type="PRINTS" id="PR00032">
    <property type="entry name" value="HTHARAC"/>
</dbReference>
<organism evidence="5 6">
    <name type="scientific">Bradyrhizobium archetypum</name>
    <dbReference type="NCBI Taxonomy" id="2721160"/>
    <lineage>
        <taxon>Bacteria</taxon>
        <taxon>Pseudomonadati</taxon>
        <taxon>Pseudomonadota</taxon>
        <taxon>Alphaproteobacteria</taxon>
        <taxon>Hyphomicrobiales</taxon>
        <taxon>Nitrobacteraceae</taxon>
        <taxon>Bradyrhizobium</taxon>
    </lineage>
</organism>
<evidence type="ECO:0000313" key="6">
    <source>
        <dbReference type="Proteomes" id="UP000528734"/>
    </source>
</evidence>
<feature type="domain" description="HTH araC/xylS-type" evidence="4">
    <location>
        <begin position="182"/>
        <end position="281"/>
    </location>
</feature>
<dbReference type="Proteomes" id="UP000528734">
    <property type="component" value="Unassembled WGS sequence"/>
</dbReference>
<keyword evidence="6" id="KW-1185">Reference proteome</keyword>
<sequence>MNTHDRTTFSGRAKVASFGEVDVTHISSSGEDAWRRPQHISNDERNFHVLAFIERGSVTIRQAGRECLATSGSFVLFDLQRPYRYVHSDWSEVLSVKIPGNALRSRLSGIDSRLVTLRDAKRGLGRVIRDSLASLSRESASIPEPMGAHLTNRIIDLIAIGLEAGDGDLPVGESASRSALYRRALAFVDNHLSDPGLNPARVAAGIGISVRYLHRIFAEADRSVGRVVMERRLARSYEALLASPTLPVKEVAFRFGFRSQAHFCTAFRRAFESTPTDLRLGRSTFSPRI</sequence>
<dbReference type="SUPFAM" id="SSF46689">
    <property type="entry name" value="Homeodomain-like"/>
    <property type="match status" value="1"/>
</dbReference>
<name>A0A7Y4H299_9BRAD</name>
<dbReference type="EMBL" id="JAAVLW010000002">
    <property type="protein sequence ID" value="NOJ45967.1"/>
    <property type="molecule type" value="Genomic_DNA"/>
</dbReference>
<evidence type="ECO:0000256" key="2">
    <source>
        <dbReference type="ARBA" id="ARBA00023125"/>
    </source>
</evidence>
<dbReference type="PROSITE" id="PS01124">
    <property type="entry name" value="HTH_ARAC_FAMILY_2"/>
    <property type="match status" value="1"/>
</dbReference>
<dbReference type="GO" id="GO:0043565">
    <property type="term" value="F:sequence-specific DNA binding"/>
    <property type="evidence" value="ECO:0007669"/>
    <property type="project" value="InterPro"/>
</dbReference>
<protein>
    <submittedName>
        <fullName evidence="5">Helix-turn-helix domain-containing protein</fullName>
    </submittedName>
</protein>
<dbReference type="GO" id="GO:0003700">
    <property type="term" value="F:DNA-binding transcription factor activity"/>
    <property type="evidence" value="ECO:0007669"/>
    <property type="project" value="InterPro"/>
</dbReference>
<proteinExistence type="predicted"/>
<dbReference type="SMART" id="SM00342">
    <property type="entry name" value="HTH_ARAC"/>
    <property type="match status" value="1"/>
</dbReference>
<evidence type="ECO:0000313" key="5">
    <source>
        <dbReference type="EMBL" id="NOJ45967.1"/>
    </source>
</evidence>
<keyword evidence="3" id="KW-0804">Transcription</keyword>
<reference evidence="5 6" key="1">
    <citation type="submission" date="2020-03" db="EMBL/GenBank/DDBJ databases">
        <title>Bradyrhizobium diversity isolated from nodules of Muelleranthus trifoliolatus.</title>
        <authorList>
            <person name="Klepa M."/>
            <person name="Helene L."/>
            <person name="Hungria M."/>
        </authorList>
    </citation>
    <scope>NUCLEOTIDE SEQUENCE [LARGE SCALE GENOMIC DNA]</scope>
    <source>
        <strain evidence="5 6">WSM 1744</strain>
    </source>
</reference>
<dbReference type="InterPro" id="IPR050204">
    <property type="entry name" value="AraC_XylS_family_regulators"/>
</dbReference>
<dbReference type="InterPro" id="IPR009057">
    <property type="entry name" value="Homeodomain-like_sf"/>
</dbReference>
<gene>
    <name evidence="5" type="ORF">HCN50_06810</name>
</gene>
<evidence type="ECO:0000256" key="3">
    <source>
        <dbReference type="ARBA" id="ARBA00023163"/>
    </source>
</evidence>